<evidence type="ECO:0000313" key="2">
    <source>
        <dbReference type="EMBL" id="KAK1772215.1"/>
    </source>
</evidence>
<name>A0AAJ0FTJ2_9PEZI</name>
<keyword evidence="1" id="KW-0472">Membrane</keyword>
<sequence length="123" mass="13487">MDCINTITHACSTTTAAASTATATVTVHVPTWVSTCVPCSAATTKYIFSEESLSRLTDALYSLASAKRLKYFPPGWVFILCFICFIAGEWVGKKKWLYQPVEADNRVLADVDPATAMVDQQQE</sequence>
<reference evidence="2" key="1">
    <citation type="submission" date="2023-06" db="EMBL/GenBank/DDBJ databases">
        <title>Genome-scale phylogeny and comparative genomics of the fungal order Sordariales.</title>
        <authorList>
            <consortium name="Lawrence Berkeley National Laboratory"/>
            <person name="Hensen N."/>
            <person name="Bonometti L."/>
            <person name="Westerberg I."/>
            <person name="Brannstrom I.O."/>
            <person name="Guillou S."/>
            <person name="Cros-Aarteil S."/>
            <person name="Calhoun S."/>
            <person name="Haridas S."/>
            <person name="Kuo A."/>
            <person name="Mondo S."/>
            <person name="Pangilinan J."/>
            <person name="Riley R."/>
            <person name="Labutti K."/>
            <person name="Andreopoulos B."/>
            <person name="Lipzen A."/>
            <person name="Chen C."/>
            <person name="Yanf M."/>
            <person name="Daum C."/>
            <person name="Ng V."/>
            <person name="Clum A."/>
            <person name="Steindorff A."/>
            <person name="Ohm R."/>
            <person name="Martin F."/>
            <person name="Silar P."/>
            <person name="Natvig D."/>
            <person name="Lalanne C."/>
            <person name="Gautier V."/>
            <person name="Ament-Velasquez S.L."/>
            <person name="Kruys A."/>
            <person name="Hutchinson M.I."/>
            <person name="Powell A.J."/>
            <person name="Barry K."/>
            <person name="Miller A.N."/>
            <person name="Grigoriev I.V."/>
            <person name="Debuchy R."/>
            <person name="Gladieux P."/>
            <person name="Thoren M.H."/>
            <person name="Johannesson H."/>
        </authorList>
    </citation>
    <scope>NUCLEOTIDE SEQUENCE</scope>
    <source>
        <strain evidence="2">8032-3</strain>
    </source>
</reference>
<dbReference type="AlphaFoldDB" id="A0AAJ0FTJ2"/>
<accession>A0AAJ0FTJ2</accession>
<feature type="transmembrane region" description="Helical" evidence="1">
    <location>
        <begin position="71"/>
        <end position="91"/>
    </location>
</feature>
<protein>
    <submittedName>
        <fullName evidence="2">Uncharacterized protein</fullName>
    </submittedName>
</protein>
<evidence type="ECO:0000256" key="1">
    <source>
        <dbReference type="SAM" id="Phobius"/>
    </source>
</evidence>
<keyword evidence="1" id="KW-0812">Transmembrane</keyword>
<keyword evidence="1" id="KW-1133">Transmembrane helix</keyword>
<dbReference type="EMBL" id="MU838997">
    <property type="protein sequence ID" value="KAK1772215.1"/>
    <property type="molecule type" value="Genomic_DNA"/>
</dbReference>
<dbReference type="GeneID" id="85313592"/>
<comment type="caution">
    <text evidence="2">The sequence shown here is derived from an EMBL/GenBank/DDBJ whole genome shotgun (WGS) entry which is preliminary data.</text>
</comment>
<gene>
    <name evidence="2" type="ORF">QBC33DRAFT_564699</name>
</gene>
<proteinExistence type="predicted"/>
<dbReference type="Proteomes" id="UP001244011">
    <property type="component" value="Unassembled WGS sequence"/>
</dbReference>
<keyword evidence="3" id="KW-1185">Reference proteome</keyword>
<evidence type="ECO:0000313" key="3">
    <source>
        <dbReference type="Proteomes" id="UP001244011"/>
    </source>
</evidence>
<organism evidence="2 3">
    <name type="scientific">Phialemonium atrogriseum</name>
    <dbReference type="NCBI Taxonomy" id="1093897"/>
    <lineage>
        <taxon>Eukaryota</taxon>
        <taxon>Fungi</taxon>
        <taxon>Dikarya</taxon>
        <taxon>Ascomycota</taxon>
        <taxon>Pezizomycotina</taxon>
        <taxon>Sordariomycetes</taxon>
        <taxon>Sordariomycetidae</taxon>
        <taxon>Cephalothecales</taxon>
        <taxon>Cephalothecaceae</taxon>
        <taxon>Phialemonium</taxon>
    </lineage>
</organism>
<dbReference type="RefSeq" id="XP_060288428.1">
    <property type="nucleotide sequence ID" value="XM_060430405.1"/>
</dbReference>